<dbReference type="CDD" id="cd04056">
    <property type="entry name" value="Peptidases_S53"/>
    <property type="match status" value="1"/>
</dbReference>
<reference evidence="4" key="2">
    <citation type="submission" date="2023-05" db="EMBL/GenBank/DDBJ databases">
        <authorList>
            <consortium name="Lawrence Berkeley National Laboratory"/>
            <person name="Steindorff A."/>
            <person name="Hensen N."/>
            <person name="Bonometti L."/>
            <person name="Westerberg I."/>
            <person name="Brannstrom I.O."/>
            <person name="Guillou S."/>
            <person name="Cros-Aarteil S."/>
            <person name="Calhoun S."/>
            <person name="Haridas S."/>
            <person name="Kuo A."/>
            <person name="Mondo S."/>
            <person name="Pangilinan J."/>
            <person name="Riley R."/>
            <person name="Labutti K."/>
            <person name="Andreopoulos B."/>
            <person name="Lipzen A."/>
            <person name="Chen C."/>
            <person name="Yanf M."/>
            <person name="Daum C."/>
            <person name="Ng V."/>
            <person name="Clum A."/>
            <person name="Ohm R."/>
            <person name="Martin F."/>
            <person name="Silar P."/>
            <person name="Natvig D."/>
            <person name="Lalanne C."/>
            <person name="Gautier V."/>
            <person name="Ament-Velasquez S.L."/>
            <person name="Kruys A."/>
            <person name="Hutchinson M.I."/>
            <person name="Powell A.J."/>
            <person name="Barry K."/>
            <person name="Miller A.N."/>
            <person name="Grigoriev I.V."/>
            <person name="Debuchy R."/>
            <person name="Gladieux P."/>
            <person name="Thoren M.H."/>
            <person name="Johannesson H."/>
        </authorList>
    </citation>
    <scope>NUCLEOTIDE SEQUENCE</scope>
    <source>
        <strain evidence="4">CBS 731.68</strain>
    </source>
</reference>
<dbReference type="InterPro" id="IPR030400">
    <property type="entry name" value="Sedolisin_dom"/>
</dbReference>
<dbReference type="PROSITE" id="PS51695">
    <property type="entry name" value="SEDOLISIN"/>
    <property type="match status" value="1"/>
</dbReference>
<evidence type="ECO:0000256" key="1">
    <source>
        <dbReference type="PROSITE-ProRule" id="PRU01032"/>
    </source>
</evidence>
<dbReference type="GeneID" id="87832496"/>
<dbReference type="Gene3D" id="3.40.50.200">
    <property type="entry name" value="Peptidase S8/S53 domain"/>
    <property type="match status" value="1"/>
</dbReference>
<evidence type="ECO:0000256" key="2">
    <source>
        <dbReference type="SAM" id="MobiDB-lite"/>
    </source>
</evidence>
<comment type="caution">
    <text evidence="4">The sequence shown here is derived from an EMBL/GenBank/DDBJ whole genome shotgun (WGS) entry which is preliminary data.</text>
</comment>
<gene>
    <name evidence="4" type="ORF">N657DRAFT_674161</name>
</gene>
<evidence type="ECO:0000313" key="4">
    <source>
        <dbReference type="EMBL" id="KAK4120474.1"/>
    </source>
</evidence>
<dbReference type="InterPro" id="IPR036852">
    <property type="entry name" value="Peptidase_S8/S53_dom_sf"/>
</dbReference>
<dbReference type="RefSeq" id="XP_062644245.1">
    <property type="nucleotide sequence ID" value="XM_062795728.1"/>
</dbReference>
<dbReference type="GO" id="GO:0008240">
    <property type="term" value="F:tripeptidyl-peptidase activity"/>
    <property type="evidence" value="ECO:0007669"/>
    <property type="project" value="TreeGrafter"/>
</dbReference>
<protein>
    <submittedName>
        <fullName evidence="4">Subtilisin-like protein</fullName>
    </submittedName>
</protein>
<dbReference type="SUPFAM" id="SSF52743">
    <property type="entry name" value="Subtilisin-like"/>
    <property type="match status" value="1"/>
</dbReference>
<feature type="domain" description="Peptidase S53" evidence="3">
    <location>
        <begin position="32"/>
        <end position="460"/>
    </location>
</feature>
<evidence type="ECO:0000259" key="3">
    <source>
        <dbReference type="PROSITE" id="PS51695"/>
    </source>
</evidence>
<comment type="caution">
    <text evidence="1">Lacks conserved residue(s) required for the propagation of feature annotation.</text>
</comment>
<dbReference type="AlphaFoldDB" id="A0AAN6Z1F4"/>
<feature type="region of interest" description="Disordered" evidence="2">
    <location>
        <begin position="771"/>
        <end position="801"/>
    </location>
</feature>
<dbReference type="GO" id="GO:0004252">
    <property type="term" value="F:serine-type endopeptidase activity"/>
    <property type="evidence" value="ECO:0007669"/>
    <property type="project" value="InterPro"/>
</dbReference>
<proteinExistence type="predicted"/>
<dbReference type="InterPro" id="IPR050819">
    <property type="entry name" value="Tripeptidyl-peptidase_I"/>
</dbReference>
<dbReference type="PANTHER" id="PTHR14218:SF19">
    <property type="entry name" value="SERINE PROTEASE AORO, PUTATIVE (AFU_ORTHOLOGUE AFUA_6G10250)-RELATED"/>
    <property type="match status" value="1"/>
</dbReference>
<dbReference type="Proteomes" id="UP001302602">
    <property type="component" value="Unassembled WGS sequence"/>
</dbReference>
<dbReference type="EMBL" id="MU853238">
    <property type="protein sequence ID" value="KAK4120474.1"/>
    <property type="molecule type" value="Genomic_DNA"/>
</dbReference>
<sequence>MLSSSLPPLQHRQPCLRLIGDFDVRLPVSRRLRFPDARRWLYHIPARDTWHPNNLLGIFLPAWSTWLPQDLDAFFGRFQPESVGRRPLISAINGGYRQFDSQIDPFNLVANLDFEYAMALTHPLPVTNIQVGERDLPGPQLGTMLAASDKYYCGSLDSSVDPLPPTGSVDGGLDCGTITPPNVLSISYAWPETDYPTDYLERQCLEFLKLGLQGVTVIVATGDAGVASHPDGYCVDPLTGAASNTMTNSGDFVPSWPATCPWVTAVRGTTQQASSDVDGDVVVAWRNLPSASLKQPSVNNVSEVAFRRVLHNQTRSSAGGFSRVFLRPEYQQQAVAYKFNPTGRAYPDVAALATGYRVVTSGRLKTVHGTSASAPVVASIISRINDARLHAGRKPVGFINPVFVLSLGPTSKRYYSVVSAFLYRSIAFKGPQRTSASGGRPAMRTRPRSGSALGHLRRLVVYGGLEEPQFNHPPSDDLLGPHLETMACAKLIGSADDGDDQVLRAIGCSGSPNGVEGNYTDRLELQISCLRRDHLAAGRFDPHEAALVSSPLLHSISVRYCEDNGYNEEVMASYTAEVIMALVAGLALNLQQHVHLLEPVANVAVDNVDQTSGGHAEKLGKLSRGSRGTLQTLELDGGTIWRSRPADYIRMSSDSGRDAPISPPYALCASARSCRTVAFARFHERNLTALTLRYEDTKTDQGGLALVVQHCPLLEHLAATIPRYRGGAPKGHLYLLIGELARLLRLKLHLDASPLVSEAWLFAPQNKGLPRWTRASQAGDGGRDNRENNNEQDDNDDNDLDVPVAKTGVLANIPKRAVIKVVIDSAVDEKLALAIFGAVSLGKEKRRRRANQSCGSDRDRAFTAGVVPLEALSLRVVAGNDWVADGAGQVRILTRPALRPLLSNLACAPGASAATHTTTPAR</sequence>
<reference evidence="4" key="1">
    <citation type="journal article" date="2023" name="Mol. Phylogenet. Evol.">
        <title>Genome-scale phylogeny and comparative genomics of the fungal order Sordariales.</title>
        <authorList>
            <person name="Hensen N."/>
            <person name="Bonometti L."/>
            <person name="Westerberg I."/>
            <person name="Brannstrom I.O."/>
            <person name="Guillou S."/>
            <person name="Cros-Aarteil S."/>
            <person name="Calhoun S."/>
            <person name="Haridas S."/>
            <person name="Kuo A."/>
            <person name="Mondo S."/>
            <person name="Pangilinan J."/>
            <person name="Riley R."/>
            <person name="LaButti K."/>
            <person name="Andreopoulos B."/>
            <person name="Lipzen A."/>
            <person name="Chen C."/>
            <person name="Yan M."/>
            <person name="Daum C."/>
            <person name="Ng V."/>
            <person name="Clum A."/>
            <person name="Steindorff A."/>
            <person name="Ohm R.A."/>
            <person name="Martin F."/>
            <person name="Silar P."/>
            <person name="Natvig D.O."/>
            <person name="Lalanne C."/>
            <person name="Gautier V."/>
            <person name="Ament-Velasquez S.L."/>
            <person name="Kruys A."/>
            <person name="Hutchinson M.I."/>
            <person name="Powell A.J."/>
            <person name="Barry K."/>
            <person name="Miller A.N."/>
            <person name="Grigoriev I.V."/>
            <person name="Debuchy R."/>
            <person name="Gladieux P."/>
            <person name="Hiltunen Thoren M."/>
            <person name="Johannesson H."/>
        </authorList>
    </citation>
    <scope>NUCLEOTIDE SEQUENCE</scope>
    <source>
        <strain evidence="4">CBS 731.68</strain>
    </source>
</reference>
<accession>A0AAN6Z1F4</accession>
<dbReference type="GO" id="GO:0006508">
    <property type="term" value="P:proteolysis"/>
    <property type="evidence" value="ECO:0007669"/>
    <property type="project" value="InterPro"/>
</dbReference>
<dbReference type="PANTHER" id="PTHR14218">
    <property type="entry name" value="PROTEASE S8 TRIPEPTIDYL PEPTIDASE I CLN2"/>
    <property type="match status" value="1"/>
</dbReference>
<keyword evidence="5" id="KW-1185">Reference proteome</keyword>
<evidence type="ECO:0000313" key="5">
    <source>
        <dbReference type="Proteomes" id="UP001302602"/>
    </source>
</evidence>
<organism evidence="4 5">
    <name type="scientific">Parathielavia appendiculata</name>
    <dbReference type="NCBI Taxonomy" id="2587402"/>
    <lineage>
        <taxon>Eukaryota</taxon>
        <taxon>Fungi</taxon>
        <taxon>Dikarya</taxon>
        <taxon>Ascomycota</taxon>
        <taxon>Pezizomycotina</taxon>
        <taxon>Sordariomycetes</taxon>
        <taxon>Sordariomycetidae</taxon>
        <taxon>Sordariales</taxon>
        <taxon>Chaetomiaceae</taxon>
        <taxon>Parathielavia</taxon>
    </lineage>
</organism>
<feature type="compositionally biased region" description="Acidic residues" evidence="2">
    <location>
        <begin position="790"/>
        <end position="800"/>
    </location>
</feature>
<name>A0AAN6Z1F4_9PEZI</name>